<reference evidence="1 2" key="1">
    <citation type="journal article" date="2020" name="Mol. Biol. Evol.">
        <title>Distinct Expression and Methylation Patterns for Genes with Different Fates following a Single Whole-Genome Duplication in Flowering Plants.</title>
        <authorList>
            <person name="Shi T."/>
            <person name="Rahmani R.S."/>
            <person name="Gugger P.F."/>
            <person name="Wang M."/>
            <person name="Li H."/>
            <person name="Zhang Y."/>
            <person name="Li Z."/>
            <person name="Wang Q."/>
            <person name="Van de Peer Y."/>
            <person name="Marchal K."/>
            <person name="Chen J."/>
        </authorList>
    </citation>
    <scope>NUCLEOTIDE SEQUENCE [LARGE SCALE GENOMIC DNA]</scope>
    <source>
        <tissue evidence="1">Leaf</tissue>
    </source>
</reference>
<evidence type="ECO:0000313" key="1">
    <source>
        <dbReference type="EMBL" id="DAD27961.1"/>
    </source>
</evidence>
<dbReference type="Proteomes" id="UP000607653">
    <property type="component" value="Unassembled WGS sequence"/>
</dbReference>
<keyword evidence="2" id="KW-1185">Reference proteome</keyword>
<name>A0A822Y8R4_NELNU</name>
<organism evidence="1 2">
    <name type="scientific">Nelumbo nucifera</name>
    <name type="common">Sacred lotus</name>
    <dbReference type="NCBI Taxonomy" id="4432"/>
    <lineage>
        <taxon>Eukaryota</taxon>
        <taxon>Viridiplantae</taxon>
        <taxon>Streptophyta</taxon>
        <taxon>Embryophyta</taxon>
        <taxon>Tracheophyta</taxon>
        <taxon>Spermatophyta</taxon>
        <taxon>Magnoliopsida</taxon>
        <taxon>Proteales</taxon>
        <taxon>Nelumbonaceae</taxon>
        <taxon>Nelumbo</taxon>
    </lineage>
</organism>
<proteinExistence type="predicted"/>
<accession>A0A822Y8R4</accession>
<gene>
    <name evidence="1" type="ORF">HUJ06_029429</name>
</gene>
<dbReference type="EMBL" id="DUZY01000002">
    <property type="protein sequence ID" value="DAD27961.1"/>
    <property type="molecule type" value="Genomic_DNA"/>
</dbReference>
<evidence type="ECO:0000313" key="2">
    <source>
        <dbReference type="Proteomes" id="UP000607653"/>
    </source>
</evidence>
<dbReference type="AlphaFoldDB" id="A0A822Y8R4"/>
<sequence length="62" mass="7573">MMKSVRKWCVNDFGMLQLEEERRERREKWEKNGEREGDRRRKLAAVAAVRREGEESEQCLFE</sequence>
<protein>
    <submittedName>
        <fullName evidence="1">Uncharacterized protein</fullName>
    </submittedName>
</protein>
<comment type="caution">
    <text evidence="1">The sequence shown here is derived from an EMBL/GenBank/DDBJ whole genome shotgun (WGS) entry which is preliminary data.</text>
</comment>